<dbReference type="EMBL" id="BLYL01000016">
    <property type="protein sequence ID" value="GFO95314.1"/>
    <property type="molecule type" value="Genomic_DNA"/>
</dbReference>
<protein>
    <recommendedName>
        <fullName evidence="5">Fibronectin type III-like domain-containing protein</fullName>
    </recommendedName>
</protein>
<dbReference type="RefSeq" id="WP_055224583.1">
    <property type="nucleotide sequence ID" value="NZ_BLYL01000016.1"/>
</dbReference>
<dbReference type="Pfam" id="PF14310">
    <property type="entry name" value="Fn3-like"/>
    <property type="match status" value="1"/>
</dbReference>
<dbReference type="GO" id="GO:0004553">
    <property type="term" value="F:hydrolase activity, hydrolyzing O-glycosyl compounds"/>
    <property type="evidence" value="ECO:0007669"/>
    <property type="project" value="InterPro"/>
</dbReference>
<dbReference type="InterPro" id="IPR036962">
    <property type="entry name" value="Glyco_hydro_3_N_sf"/>
</dbReference>
<dbReference type="InterPro" id="IPR017853">
    <property type="entry name" value="GH"/>
</dbReference>
<evidence type="ECO:0000256" key="2">
    <source>
        <dbReference type="ARBA" id="ARBA00022801"/>
    </source>
</evidence>
<dbReference type="GO" id="GO:0005975">
    <property type="term" value="P:carbohydrate metabolic process"/>
    <property type="evidence" value="ECO:0007669"/>
    <property type="project" value="InterPro"/>
</dbReference>
<keyword evidence="2 4" id="KW-0378">Hydrolase</keyword>
<dbReference type="PROSITE" id="PS00775">
    <property type="entry name" value="GLYCOSYL_HYDROL_F3"/>
    <property type="match status" value="1"/>
</dbReference>
<dbReference type="InterPro" id="IPR013783">
    <property type="entry name" value="Ig-like_fold"/>
</dbReference>
<dbReference type="Pfam" id="PF01915">
    <property type="entry name" value="Glyco_hydro_3_C"/>
    <property type="match status" value="1"/>
</dbReference>
<dbReference type="SUPFAM" id="SSF51445">
    <property type="entry name" value="(Trans)glycosidases"/>
    <property type="match status" value="1"/>
</dbReference>
<comment type="similarity">
    <text evidence="1 4">Belongs to the glycosyl hydrolase 3 family.</text>
</comment>
<proteinExistence type="inferred from homology"/>
<dbReference type="SUPFAM" id="SSF52279">
    <property type="entry name" value="Beta-D-glucan exohydrolase, C-terminal domain"/>
    <property type="match status" value="1"/>
</dbReference>
<accession>A0AAI9NZK2</accession>
<comment type="caution">
    <text evidence="6">The sequence shown here is derived from an EMBL/GenBank/DDBJ whole genome shotgun (WGS) entry which is preliminary data.</text>
</comment>
<dbReference type="Pfam" id="PF00933">
    <property type="entry name" value="Glyco_hydro_3"/>
    <property type="match status" value="1"/>
</dbReference>
<dbReference type="PANTHER" id="PTHR42715">
    <property type="entry name" value="BETA-GLUCOSIDASE"/>
    <property type="match status" value="1"/>
</dbReference>
<evidence type="ECO:0000313" key="7">
    <source>
        <dbReference type="Proteomes" id="UP000660047"/>
    </source>
</evidence>
<dbReference type="Proteomes" id="UP000660047">
    <property type="component" value="Unassembled WGS sequence"/>
</dbReference>
<dbReference type="SMART" id="SM01217">
    <property type="entry name" value="Fn3_like"/>
    <property type="match status" value="1"/>
</dbReference>
<dbReference type="Gene3D" id="3.20.20.300">
    <property type="entry name" value="Glycoside hydrolase, family 3, N-terminal domain"/>
    <property type="match status" value="1"/>
</dbReference>
<sequence>MEDRVLDWAVYEKTAREMAAEGLVLLKNDNKALPLKQGETVSVFGRMQNHYYKSGTGSGGMVNVARVVGILDALNECKDVNVNQKLAETYAAWDKEHPVELGLGWGQEPWSQAEMPVTEELVQEAAGESDSAIVIIARTAGEDKDNTLEKGAFMLTDIETDMLRLVRENFQKMVVLLNVGGLIDMSFLDTISPDACMYVWQGGMVGGYGVADVLVGDVSPSGKLTDTIAYDIKDYPAYDNFGGEERNFYAEDIYVGYRYFETFAKDKVRYPFGYGLSYTDFKIGVKHASLDFEKGVANICVKVTNTGKRLGKEVVQVYGEMPQGRLGKPSRVLIDFAKTKELVPGLSDELKFEIPLDRMASFDDSGVTGHRNCYVLEAGDYTIHVGNSIRNTTECLFFELAEIVELQKLQEALAPYEKFDRMKPFCDENGRMLIEYEETPLVTVDMYDRREQELPEEIPVTGDKGIMLLDVREGRATMDEFIAQFDDEDLACFVRGEGMGSSLVTAGTASAFAGVSPNLIAHKIPSVCCDDGPSGMRLDSGMKAFSLPNGTLCGCSFNKELNTRLYALLGLEMTANKVEVLLGPGMNIHRHPLNGRNFEYFSEDPYLTGSIATAQLEGLKSSGVSGTIKHFCGNNQEYHRHTTDSVISQRALREIYLKGFEIAVKSGYADSVMTTYGLVNGLYTAGSYDLNTTILRNEWGFTGVVMTDWWASINRRGMEPDANDFATMIQAQNDMYMCCPDGSKNMGGDNVIEALQDGRILRAELQRIAKNVCNFAMNTNAFKRLVGEPVEVEIINRPKQADDFSIDDVEYINVDRDILIDLTEKASTADTNYVIALDVEHPGEYEVSLRGSSTLEKLAQLPCTLFFNGFPVSNFTFNGTDGKDVVIRKEVKFYGRFNVLRLYVKSNGLDLKDIKFSFEKEF</sequence>
<feature type="domain" description="Fibronectin type III-like" evidence="5">
    <location>
        <begin position="313"/>
        <end position="389"/>
    </location>
</feature>
<dbReference type="InterPro" id="IPR036881">
    <property type="entry name" value="Glyco_hydro_3_C_sf"/>
</dbReference>
<evidence type="ECO:0000313" key="6">
    <source>
        <dbReference type="EMBL" id="GFO95314.1"/>
    </source>
</evidence>
<dbReference type="Gene3D" id="3.40.50.1700">
    <property type="entry name" value="Glycoside hydrolase family 3 C-terminal domain"/>
    <property type="match status" value="1"/>
</dbReference>
<evidence type="ECO:0000256" key="4">
    <source>
        <dbReference type="RuleBase" id="RU361161"/>
    </source>
</evidence>
<dbReference type="PANTHER" id="PTHR42715:SF10">
    <property type="entry name" value="BETA-GLUCOSIDASE"/>
    <property type="match status" value="1"/>
</dbReference>
<dbReference type="AlphaFoldDB" id="A0AAI9NZK2"/>
<dbReference type="InterPro" id="IPR001764">
    <property type="entry name" value="Glyco_hydro_3_N"/>
</dbReference>
<name>A0AAI9NZK2_9FIRM</name>
<keyword evidence="4" id="KW-0326">Glycosidase</keyword>
<dbReference type="InterPro" id="IPR026891">
    <property type="entry name" value="Fn3-like"/>
</dbReference>
<evidence type="ECO:0000256" key="1">
    <source>
        <dbReference type="ARBA" id="ARBA00005336"/>
    </source>
</evidence>
<dbReference type="InterPro" id="IPR050288">
    <property type="entry name" value="Cellulose_deg_GH3"/>
</dbReference>
<dbReference type="PRINTS" id="PR00133">
    <property type="entry name" value="GLHYDRLASE3"/>
</dbReference>
<organism evidence="6 7">
    <name type="scientific">Coprococcus eutactus</name>
    <dbReference type="NCBI Taxonomy" id="33043"/>
    <lineage>
        <taxon>Bacteria</taxon>
        <taxon>Bacillati</taxon>
        <taxon>Bacillota</taxon>
        <taxon>Clostridia</taxon>
        <taxon>Lachnospirales</taxon>
        <taxon>Lachnospiraceae</taxon>
        <taxon>Coprococcus</taxon>
    </lineage>
</organism>
<evidence type="ECO:0000259" key="5">
    <source>
        <dbReference type="SMART" id="SM01217"/>
    </source>
</evidence>
<dbReference type="InterPro" id="IPR019800">
    <property type="entry name" value="Glyco_hydro_3_AS"/>
</dbReference>
<keyword evidence="3" id="KW-0119">Carbohydrate metabolism</keyword>
<reference evidence="6" key="1">
    <citation type="submission" date="2020-06" db="EMBL/GenBank/DDBJ databases">
        <title>Characterization of fructooligosaccharide metabolism and fructooligosaccharide-degrading enzymes in human commensal butyrate producers.</title>
        <authorList>
            <person name="Tanno H."/>
            <person name="Fujii T."/>
            <person name="Hirano K."/>
            <person name="Maeno S."/>
            <person name="Tonozuka T."/>
            <person name="Sakamoto M."/>
            <person name="Ohkuma M."/>
            <person name="Tochio T."/>
            <person name="Endo A."/>
        </authorList>
    </citation>
    <scope>NUCLEOTIDE SEQUENCE</scope>
    <source>
        <strain evidence="6">JCM 31265</strain>
    </source>
</reference>
<dbReference type="Gene3D" id="2.60.40.10">
    <property type="entry name" value="Immunoglobulins"/>
    <property type="match status" value="1"/>
</dbReference>
<gene>
    <name evidence="6" type="ORF">COEU31_23600</name>
</gene>
<evidence type="ECO:0000256" key="3">
    <source>
        <dbReference type="ARBA" id="ARBA00023277"/>
    </source>
</evidence>
<dbReference type="InterPro" id="IPR002772">
    <property type="entry name" value="Glyco_hydro_3_C"/>
</dbReference>